<feature type="compositionally biased region" description="Basic residues" evidence="2">
    <location>
        <begin position="131"/>
        <end position="183"/>
    </location>
</feature>
<organism evidence="3 4">
    <name type="scientific">Candidatus Ligilactobacillus excrementigallinarum</name>
    <dbReference type="NCBI Taxonomy" id="2838641"/>
    <lineage>
        <taxon>Bacteria</taxon>
        <taxon>Bacillati</taxon>
        <taxon>Bacillota</taxon>
        <taxon>Bacilli</taxon>
        <taxon>Lactobacillales</taxon>
        <taxon>Lactobacillaceae</taxon>
        <taxon>Ligilactobacillus</taxon>
    </lineage>
</organism>
<comment type="caution">
    <text evidence="3">The sequence shown here is derived from an EMBL/GenBank/DDBJ whole genome shotgun (WGS) entry which is preliminary data.</text>
</comment>
<protein>
    <submittedName>
        <fullName evidence="3">YutD family protein</fullName>
    </submittedName>
</protein>
<sequence length="183" mass="21947">MNEKKREKLEEQLAKKARAIEEYASTIIVRDNTNVIIDGDPYELVENYHDGFQVDKIKERFSPILTKFDYIVGDIGYDQLRLRGFYDNSKKVQPAQKISHLQDYLLEYCNFGCPYFILKNKNAHDSFPTPQRRKNNRKHSPKDHRNKRNSYKRNNIKTVKSRNKRQGSRHFVIRKKKDTKRRK</sequence>
<name>A0A9D1UX45_9LACO</name>
<feature type="disulfide bond" evidence="1">
    <location>
        <begin position="109"/>
        <end position="113"/>
    </location>
</feature>
<reference evidence="3" key="2">
    <citation type="submission" date="2021-04" db="EMBL/GenBank/DDBJ databases">
        <authorList>
            <person name="Gilroy R."/>
        </authorList>
    </citation>
    <scope>NUCLEOTIDE SEQUENCE</scope>
    <source>
        <strain evidence="3">6627</strain>
    </source>
</reference>
<proteinExistence type="predicted"/>
<gene>
    <name evidence="3" type="ORF">H9861_04570</name>
</gene>
<dbReference type="Proteomes" id="UP000823963">
    <property type="component" value="Unassembled WGS sequence"/>
</dbReference>
<dbReference type="AlphaFoldDB" id="A0A9D1UX45"/>
<keyword evidence="1" id="KW-1015">Disulfide bond</keyword>
<evidence type="ECO:0000256" key="1">
    <source>
        <dbReference type="PIRSR" id="PIRSR012565-1"/>
    </source>
</evidence>
<reference evidence="3" key="1">
    <citation type="journal article" date="2021" name="PeerJ">
        <title>Extensive microbial diversity within the chicken gut microbiome revealed by metagenomics and culture.</title>
        <authorList>
            <person name="Gilroy R."/>
            <person name="Ravi A."/>
            <person name="Getino M."/>
            <person name="Pursley I."/>
            <person name="Horton D.L."/>
            <person name="Alikhan N.F."/>
            <person name="Baker D."/>
            <person name="Gharbi K."/>
            <person name="Hall N."/>
            <person name="Watson M."/>
            <person name="Adriaenssens E.M."/>
            <person name="Foster-Nyarko E."/>
            <person name="Jarju S."/>
            <person name="Secka A."/>
            <person name="Antonio M."/>
            <person name="Oren A."/>
            <person name="Chaudhuri R.R."/>
            <person name="La Ragione R."/>
            <person name="Hildebrand F."/>
            <person name="Pallen M.J."/>
        </authorList>
    </citation>
    <scope>NUCLEOTIDE SEQUENCE</scope>
    <source>
        <strain evidence="3">6627</strain>
    </source>
</reference>
<accession>A0A9D1UX45</accession>
<dbReference type="Pfam" id="PF06265">
    <property type="entry name" value="YutD-like"/>
    <property type="match status" value="1"/>
</dbReference>
<evidence type="ECO:0000256" key="2">
    <source>
        <dbReference type="SAM" id="MobiDB-lite"/>
    </source>
</evidence>
<dbReference type="EMBL" id="DXFP01000039">
    <property type="protein sequence ID" value="HIX02010.1"/>
    <property type="molecule type" value="Genomic_DNA"/>
</dbReference>
<dbReference type="InterPro" id="IPR038141">
    <property type="entry name" value="YutD-like_sf"/>
</dbReference>
<dbReference type="PIRSF" id="PIRSF012565">
    <property type="entry name" value="DUF1027"/>
    <property type="match status" value="1"/>
</dbReference>
<evidence type="ECO:0000313" key="4">
    <source>
        <dbReference type="Proteomes" id="UP000823963"/>
    </source>
</evidence>
<feature type="region of interest" description="Disordered" evidence="2">
    <location>
        <begin position="124"/>
        <end position="183"/>
    </location>
</feature>
<dbReference type="InterPro" id="IPR009370">
    <property type="entry name" value="YutD-like"/>
</dbReference>
<dbReference type="Gene3D" id="3.50.4.20">
    <property type="match status" value="1"/>
</dbReference>
<evidence type="ECO:0000313" key="3">
    <source>
        <dbReference type="EMBL" id="HIX02010.1"/>
    </source>
</evidence>